<proteinExistence type="predicted"/>
<dbReference type="Gene3D" id="2.40.128.20">
    <property type="match status" value="1"/>
</dbReference>
<dbReference type="OMA" id="DSHMMSE"/>
<dbReference type="EMBL" id="CP016893">
    <property type="protein sequence ID" value="AST57639.1"/>
    <property type="molecule type" value="Genomic_DNA"/>
</dbReference>
<protein>
    <submittedName>
        <fullName evidence="1">Uncharacterized protein</fullName>
    </submittedName>
</protein>
<gene>
    <name evidence="1" type="ORF">Thert_01625</name>
</gene>
<reference evidence="1 2" key="1">
    <citation type="submission" date="2016-08" db="EMBL/GenBank/DDBJ databases">
        <title>A novel genetic cassette of butanologenic Thermoanaerobacterium thermosaccharolyticum that directly convert cellulose to butanol.</title>
        <authorList>
            <person name="Li T."/>
            <person name="He J."/>
        </authorList>
    </citation>
    <scope>NUCLEOTIDE SEQUENCE [LARGE SCALE GENOMIC DNA]</scope>
    <source>
        <strain evidence="1 2">TG57</strain>
    </source>
</reference>
<sequence length="140" mass="16013">MKKALITVKGTQRNAQNETDTIELITEGEFLKKGEYYYIKYEESELSGLDKTTTTLKVGEDSVVLMRFGDNQSKMIFEKDIRHESSYMTPYGNIMLGVKSDEINVCFTENGGELKLKYAVDLDEKVVSDNELYLTVREVN</sequence>
<dbReference type="GeneID" id="93863110"/>
<dbReference type="Proteomes" id="UP000214975">
    <property type="component" value="Chromosome"/>
</dbReference>
<accession>A0A223HYT7</accession>
<dbReference type="Pfam" id="PF09148">
    <property type="entry name" value="DUF1934"/>
    <property type="match status" value="1"/>
</dbReference>
<dbReference type="InterPro" id="IPR015231">
    <property type="entry name" value="DUF1934"/>
</dbReference>
<dbReference type="AlphaFoldDB" id="A0A223HYT7"/>
<evidence type="ECO:0000313" key="2">
    <source>
        <dbReference type="Proteomes" id="UP000214975"/>
    </source>
</evidence>
<name>A0A223HYT7_THETR</name>
<dbReference type="SUPFAM" id="SSF50814">
    <property type="entry name" value="Lipocalins"/>
    <property type="match status" value="1"/>
</dbReference>
<evidence type="ECO:0000313" key="1">
    <source>
        <dbReference type="EMBL" id="AST57639.1"/>
    </source>
</evidence>
<dbReference type="InterPro" id="IPR012674">
    <property type="entry name" value="Calycin"/>
</dbReference>
<organism evidence="1 2">
    <name type="scientific">Thermoanaerobacterium thermosaccharolyticum</name>
    <name type="common">Clostridium thermosaccharolyticum</name>
    <dbReference type="NCBI Taxonomy" id="1517"/>
    <lineage>
        <taxon>Bacteria</taxon>
        <taxon>Bacillati</taxon>
        <taxon>Bacillota</taxon>
        <taxon>Clostridia</taxon>
        <taxon>Thermoanaerobacterales</taxon>
        <taxon>Thermoanaerobacteraceae</taxon>
        <taxon>Thermoanaerobacterium</taxon>
    </lineage>
</organism>
<dbReference type="RefSeq" id="WP_013296774.1">
    <property type="nucleotide sequence ID" value="NZ_CP016893.1"/>
</dbReference>